<dbReference type="FunFam" id="3.10.50.40:FF:000001">
    <property type="entry name" value="Trigger factor"/>
    <property type="match status" value="1"/>
</dbReference>
<reference evidence="17" key="2">
    <citation type="submission" date="2014-06" db="EMBL/GenBank/DDBJ databases">
        <title>Draft genome sequence of Clostridium spiroforme (DSM 1552).</title>
        <authorList>
            <person name="Sudarsanam P."/>
            <person name="Ley R."/>
            <person name="Guruge J."/>
            <person name="Turnbaugh P.J."/>
            <person name="Mahowald M."/>
            <person name="Liep D."/>
            <person name="Gordon J."/>
        </authorList>
    </citation>
    <scope>NUCLEOTIDE SEQUENCE</scope>
    <source>
        <strain evidence="17">DSM 1552</strain>
    </source>
</reference>
<keyword evidence="18" id="KW-1185">Reference proteome</keyword>
<feature type="coiled-coil region" evidence="15">
    <location>
        <begin position="135"/>
        <end position="162"/>
    </location>
</feature>
<dbReference type="HAMAP" id="MF_00303">
    <property type="entry name" value="Trigger_factor_Tig"/>
    <property type="match status" value="1"/>
</dbReference>
<dbReference type="GO" id="GO:0015031">
    <property type="term" value="P:protein transport"/>
    <property type="evidence" value="ECO:0007669"/>
    <property type="project" value="UniProtKB-UniRule"/>
</dbReference>
<keyword evidence="8 12" id="KW-0413">Isomerase</keyword>
<evidence type="ECO:0000256" key="12">
    <source>
        <dbReference type="HAMAP-Rule" id="MF_00303"/>
    </source>
</evidence>
<dbReference type="SUPFAM" id="SSF102735">
    <property type="entry name" value="Trigger factor ribosome-binding domain"/>
    <property type="match status" value="1"/>
</dbReference>
<dbReference type="Pfam" id="PF00254">
    <property type="entry name" value="FKBP_C"/>
    <property type="match status" value="1"/>
</dbReference>
<dbReference type="Proteomes" id="UP000004910">
    <property type="component" value="Unassembled WGS sequence"/>
</dbReference>
<dbReference type="InterPro" id="IPR001179">
    <property type="entry name" value="PPIase_FKBP_dom"/>
</dbReference>
<evidence type="ECO:0000256" key="8">
    <source>
        <dbReference type="ARBA" id="ARBA00023235"/>
    </source>
</evidence>
<dbReference type="SUPFAM" id="SSF54534">
    <property type="entry name" value="FKBP-like"/>
    <property type="match status" value="1"/>
</dbReference>
<dbReference type="InterPro" id="IPR008881">
    <property type="entry name" value="Trigger_fac_ribosome-bd_bac"/>
</dbReference>
<protein>
    <recommendedName>
        <fullName evidence="4 12">Trigger factor</fullName>
        <shortName evidence="12">TF</shortName>
        <ecNumber evidence="3 12">5.2.1.8</ecNumber>
    </recommendedName>
    <alternativeName>
        <fullName evidence="11 12">PPIase</fullName>
    </alternativeName>
</protein>
<evidence type="ECO:0000256" key="14">
    <source>
        <dbReference type="RuleBase" id="RU003914"/>
    </source>
</evidence>
<organism evidence="17 18">
    <name type="scientific">Thomasclavelia spiroformis DSM 1552</name>
    <dbReference type="NCBI Taxonomy" id="428126"/>
    <lineage>
        <taxon>Bacteria</taxon>
        <taxon>Bacillati</taxon>
        <taxon>Bacillota</taxon>
        <taxon>Erysipelotrichia</taxon>
        <taxon>Erysipelotrichales</taxon>
        <taxon>Coprobacillaceae</taxon>
        <taxon>Thomasclavelia</taxon>
    </lineage>
</organism>
<dbReference type="HOGENOM" id="CLU_033058_3_2_9"/>
<sequence>MKLMKENCMKINNKKLENAIVEVTVAFDKEEWKESQKKALNKLSRKVKIDGFRQGKAPIAVVKARIGKGKILEEATDMILQANFAKALEEAKVEPIAQPALSVDKIDEEELQVKILVPVEPEVELGEYKGLEIKKTRVTVTKKEIEEQLANYQSQFAELSVKEGGKVAKGDTAVIDFEGFIDGVAFEGGSGENYPLEIGSGSFVPGFEDQLIGMGVDKEQEITIKFPDDYGAVDLAGKEATFKVTVHEIKEKHLPEIDDELAKDVNIDGVETLDQLKDHIKANIKARKENENEQKFMNDIYQTLIKNSKIENSEALIKQEQQMILKEIEQNLQSQGLNFDIYKQFTGKDVPDILEDIKPQAEERFKINAIIKAIIKEEKLVASDEELEAELQSIADYYKKELDEVKNIFKGNMSRVENDILTRKAIDLVKDNLKK</sequence>
<dbReference type="Gene3D" id="3.30.70.1050">
    <property type="entry name" value="Trigger factor ribosome-binding domain"/>
    <property type="match status" value="1"/>
</dbReference>
<evidence type="ECO:0000256" key="7">
    <source>
        <dbReference type="ARBA" id="ARBA00023186"/>
    </source>
</evidence>
<comment type="function">
    <text evidence="10 12">Involved in protein export. Acts as a chaperone by maintaining the newly synthesized protein in an open conformation. Functions as a peptidyl-prolyl cis-trans isomerase.</text>
</comment>
<dbReference type="GO" id="GO:0003755">
    <property type="term" value="F:peptidyl-prolyl cis-trans isomerase activity"/>
    <property type="evidence" value="ECO:0007669"/>
    <property type="project" value="UniProtKB-UniRule"/>
</dbReference>
<evidence type="ECO:0000256" key="3">
    <source>
        <dbReference type="ARBA" id="ARBA00013194"/>
    </source>
</evidence>
<accession>B1C119</accession>
<keyword evidence="15" id="KW-0175">Coiled coil</keyword>
<dbReference type="InterPro" id="IPR036611">
    <property type="entry name" value="Trigger_fac_ribosome-bd_sf"/>
</dbReference>
<reference evidence="17" key="1">
    <citation type="submission" date="2008-02" db="EMBL/GenBank/DDBJ databases">
        <authorList>
            <person name="Fulton L."/>
            <person name="Clifton S."/>
            <person name="Fulton B."/>
            <person name="Xu J."/>
            <person name="Minx P."/>
            <person name="Pepin K.H."/>
            <person name="Johnson M."/>
            <person name="Thiruvilangam P."/>
            <person name="Bhonagiri V."/>
            <person name="Nash W.E."/>
            <person name="Mardis E.R."/>
            <person name="Wilson R.K."/>
        </authorList>
    </citation>
    <scope>NUCLEOTIDE SEQUENCE [LARGE SCALE GENOMIC DNA]</scope>
    <source>
        <strain evidence="17">DSM 1552</strain>
    </source>
</reference>
<evidence type="ECO:0000256" key="1">
    <source>
        <dbReference type="ARBA" id="ARBA00000971"/>
    </source>
</evidence>
<dbReference type="EMBL" id="ABIK02000007">
    <property type="protein sequence ID" value="EDS75074.1"/>
    <property type="molecule type" value="Genomic_DNA"/>
</dbReference>
<dbReference type="InterPro" id="IPR008880">
    <property type="entry name" value="Trigger_fac_C"/>
</dbReference>
<dbReference type="GO" id="GO:0005737">
    <property type="term" value="C:cytoplasm"/>
    <property type="evidence" value="ECO:0007669"/>
    <property type="project" value="UniProtKB-SubCell"/>
</dbReference>
<evidence type="ECO:0000256" key="10">
    <source>
        <dbReference type="ARBA" id="ARBA00024849"/>
    </source>
</evidence>
<dbReference type="GO" id="GO:0043335">
    <property type="term" value="P:protein unfolding"/>
    <property type="evidence" value="ECO:0007669"/>
    <property type="project" value="TreeGrafter"/>
</dbReference>
<comment type="subcellular location">
    <subcellularLocation>
        <location evidence="12">Cytoplasm</location>
    </subcellularLocation>
    <text evidence="12">About half TF is bound to the ribosome near the polypeptide exit tunnel while the other half is free in the cytoplasm.</text>
</comment>
<dbReference type="Gene3D" id="1.10.3120.10">
    <property type="entry name" value="Trigger factor, C-terminal domain"/>
    <property type="match status" value="1"/>
</dbReference>
<evidence type="ECO:0000256" key="4">
    <source>
        <dbReference type="ARBA" id="ARBA00016902"/>
    </source>
</evidence>
<dbReference type="InterPro" id="IPR046357">
    <property type="entry name" value="PPIase_dom_sf"/>
</dbReference>
<evidence type="ECO:0000256" key="6">
    <source>
        <dbReference type="ARBA" id="ARBA00023110"/>
    </source>
</evidence>
<dbReference type="InterPro" id="IPR037041">
    <property type="entry name" value="Trigger_fac_C_sf"/>
</dbReference>
<dbReference type="Pfam" id="PF05697">
    <property type="entry name" value="Trigger_N"/>
    <property type="match status" value="1"/>
</dbReference>
<dbReference type="AlphaFoldDB" id="B1C119"/>
<dbReference type="PANTHER" id="PTHR30560:SF3">
    <property type="entry name" value="TRIGGER FACTOR-LIKE PROTEIN TIG, CHLOROPLASTIC"/>
    <property type="match status" value="1"/>
</dbReference>
<dbReference type="NCBIfam" id="TIGR00115">
    <property type="entry name" value="tig"/>
    <property type="match status" value="1"/>
</dbReference>
<dbReference type="GO" id="GO:0043022">
    <property type="term" value="F:ribosome binding"/>
    <property type="evidence" value="ECO:0007669"/>
    <property type="project" value="TreeGrafter"/>
</dbReference>
<dbReference type="Pfam" id="PF05698">
    <property type="entry name" value="Trigger_C"/>
    <property type="match status" value="1"/>
</dbReference>
<dbReference type="PROSITE" id="PS50059">
    <property type="entry name" value="FKBP_PPIASE"/>
    <property type="match status" value="1"/>
</dbReference>
<evidence type="ECO:0000313" key="18">
    <source>
        <dbReference type="Proteomes" id="UP000004910"/>
    </source>
</evidence>
<dbReference type="STRING" id="428126.CLOSPI_00900"/>
<feature type="domain" description="PPIase FKBP-type" evidence="16">
    <location>
        <begin position="170"/>
        <end position="252"/>
    </location>
</feature>
<dbReference type="EC" id="5.2.1.8" evidence="3 12"/>
<evidence type="ECO:0000256" key="2">
    <source>
        <dbReference type="ARBA" id="ARBA00005464"/>
    </source>
</evidence>
<dbReference type="Gene3D" id="3.10.50.40">
    <property type="match status" value="1"/>
</dbReference>
<keyword evidence="7 12" id="KW-0143">Chaperone</keyword>
<evidence type="ECO:0000256" key="9">
    <source>
        <dbReference type="ARBA" id="ARBA00023306"/>
    </source>
</evidence>
<evidence type="ECO:0000313" key="17">
    <source>
        <dbReference type="EMBL" id="EDS75074.1"/>
    </source>
</evidence>
<comment type="similarity">
    <text evidence="2 12 14">Belongs to the FKBP-type PPIase family. Tig subfamily.</text>
</comment>
<evidence type="ECO:0000259" key="16">
    <source>
        <dbReference type="PROSITE" id="PS50059"/>
    </source>
</evidence>
<dbReference type="SUPFAM" id="SSF109998">
    <property type="entry name" value="Triger factor/SurA peptide-binding domain-like"/>
    <property type="match status" value="1"/>
</dbReference>
<comment type="domain">
    <text evidence="12">Consists of 3 domains; the N-terminus binds the ribosome, the middle domain has PPIase activity, while the C-terminus has intrinsic chaperone activity on its own.</text>
</comment>
<comment type="caution">
    <text evidence="17">The sequence shown here is derived from an EMBL/GenBank/DDBJ whole genome shotgun (WGS) entry which is preliminary data.</text>
</comment>
<evidence type="ECO:0000256" key="11">
    <source>
        <dbReference type="ARBA" id="ARBA00029986"/>
    </source>
</evidence>
<dbReference type="eggNOG" id="COG0544">
    <property type="taxonomic scope" value="Bacteria"/>
</dbReference>
<keyword evidence="5 12" id="KW-0132">Cell division</keyword>
<evidence type="ECO:0000256" key="13">
    <source>
        <dbReference type="PROSITE-ProRule" id="PRU00277"/>
    </source>
</evidence>
<dbReference type="GO" id="GO:0044183">
    <property type="term" value="F:protein folding chaperone"/>
    <property type="evidence" value="ECO:0007669"/>
    <property type="project" value="TreeGrafter"/>
</dbReference>
<dbReference type="PANTHER" id="PTHR30560">
    <property type="entry name" value="TRIGGER FACTOR CHAPERONE AND PEPTIDYL-PROLYL CIS/TRANS ISOMERASE"/>
    <property type="match status" value="1"/>
</dbReference>
<dbReference type="GO" id="GO:0051083">
    <property type="term" value="P:'de novo' cotranslational protein folding"/>
    <property type="evidence" value="ECO:0007669"/>
    <property type="project" value="TreeGrafter"/>
</dbReference>
<dbReference type="GO" id="GO:0051301">
    <property type="term" value="P:cell division"/>
    <property type="evidence" value="ECO:0007669"/>
    <property type="project" value="UniProtKB-KW"/>
</dbReference>
<evidence type="ECO:0000256" key="5">
    <source>
        <dbReference type="ARBA" id="ARBA00022618"/>
    </source>
</evidence>
<dbReference type="PIRSF" id="PIRSF003095">
    <property type="entry name" value="Trigger_factor"/>
    <property type="match status" value="1"/>
</dbReference>
<keyword evidence="9 12" id="KW-0131">Cell cycle</keyword>
<dbReference type="InterPro" id="IPR005215">
    <property type="entry name" value="Trig_fac"/>
</dbReference>
<evidence type="ECO:0000256" key="15">
    <source>
        <dbReference type="SAM" id="Coils"/>
    </source>
</evidence>
<dbReference type="InterPro" id="IPR027304">
    <property type="entry name" value="Trigger_fact/SurA_dom_sf"/>
</dbReference>
<proteinExistence type="inferred from homology"/>
<keyword evidence="6 12" id="KW-0697">Rotamase</keyword>
<name>B1C119_9FIRM</name>
<gene>
    <name evidence="12 17" type="primary">tig</name>
    <name evidence="17" type="ORF">CLOSPI_00900</name>
</gene>
<keyword evidence="12" id="KW-0963">Cytoplasm</keyword>
<comment type="catalytic activity">
    <reaction evidence="1 12 13">
        <text>[protein]-peptidylproline (omega=180) = [protein]-peptidylproline (omega=0)</text>
        <dbReference type="Rhea" id="RHEA:16237"/>
        <dbReference type="Rhea" id="RHEA-COMP:10747"/>
        <dbReference type="Rhea" id="RHEA-COMP:10748"/>
        <dbReference type="ChEBI" id="CHEBI:83833"/>
        <dbReference type="ChEBI" id="CHEBI:83834"/>
        <dbReference type="EC" id="5.2.1.8"/>
    </reaction>
</comment>